<dbReference type="Pfam" id="PF07690">
    <property type="entry name" value="MFS_1"/>
    <property type="match status" value="1"/>
</dbReference>
<dbReference type="EMBL" id="JAIOUQ010000008">
    <property type="protein sequence ID" value="MBZ2165939.1"/>
    <property type="molecule type" value="Genomic_DNA"/>
</dbReference>
<dbReference type="Proteomes" id="UP000825933">
    <property type="component" value="Unassembled WGS sequence"/>
</dbReference>
<reference evidence="9" key="1">
    <citation type="journal article" date="2022" name="Microbiol. Resour. Announc.">
        <title>Draft Genome Sequence of a Methanogenic Archaeon from West Spitsbergen Permafrost.</title>
        <authorList>
            <person name="Trubitsyn V."/>
            <person name="Rivkina E."/>
            <person name="Shcherbakova V."/>
        </authorList>
    </citation>
    <scope>NUCLEOTIDE SEQUENCE [LARGE SCALE GENOMIC DNA]</scope>
    <source>
        <strain evidence="9">VT</strain>
    </source>
</reference>
<feature type="transmembrane region" description="Helical" evidence="6">
    <location>
        <begin position="180"/>
        <end position="204"/>
    </location>
</feature>
<feature type="transmembrane region" description="Helical" evidence="6">
    <location>
        <begin position="416"/>
        <end position="434"/>
    </location>
</feature>
<keyword evidence="4 6" id="KW-1133">Transmembrane helix</keyword>
<proteinExistence type="predicted"/>
<protein>
    <submittedName>
        <fullName evidence="8">MFS transporter</fullName>
    </submittedName>
</protein>
<feature type="transmembrane region" description="Helical" evidence="6">
    <location>
        <begin position="92"/>
        <end position="111"/>
    </location>
</feature>
<feature type="domain" description="Major facilitator superfamily (MFS) profile" evidence="7">
    <location>
        <begin position="26"/>
        <end position="519"/>
    </location>
</feature>
<feature type="transmembrane region" description="Helical" evidence="6">
    <location>
        <begin position="60"/>
        <end position="80"/>
    </location>
</feature>
<evidence type="ECO:0000259" key="7">
    <source>
        <dbReference type="PROSITE" id="PS50850"/>
    </source>
</evidence>
<keyword evidence="3 6" id="KW-0812">Transmembrane</keyword>
<comment type="caution">
    <text evidence="8">The sequence shown here is derived from an EMBL/GenBank/DDBJ whole genome shotgun (WGS) entry which is preliminary data.</text>
</comment>
<dbReference type="InterPro" id="IPR036259">
    <property type="entry name" value="MFS_trans_sf"/>
</dbReference>
<feature type="transmembrane region" description="Helical" evidence="6">
    <location>
        <begin position="343"/>
        <end position="363"/>
    </location>
</feature>
<evidence type="ECO:0000313" key="9">
    <source>
        <dbReference type="Proteomes" id="UP000825933"/>
    </source>
</evidence>
<evidence type="ECO:0000256" key="1">
    <source>
        <dbReference type="ARBA" id="ARBA00004141"/>
    </source>
</evidence>
<keyword evidence="2" id="KW-0813">Transport</keyword>
<keyword evidence="9" id="KW-1185">Reference proteome</keyword>
<feature type="transmembrane region" description="Helical" evidence="6">
    <location>
        <begin position="239"/>
        <end position="258"/>
    </location>
</feature>
<feature type="transmembrane region" description="Helical" evidence="6">
    <location>
        <begin position="311"/>
        <end position="331"/>
    </location>
</feature>
<sequence>MDTEVESNKSKNRIIIHRPQEQGKLVLATLIIVAAVANLNLSVANVALPSIGFAFDASQVQLNLVAVGYSMGLAASVLWFGALGDHHGRKMMLIVGTLLAIPASIIAGFAPDINILIVARFIGGLAAGMAYPTTLALIAAMWSGPRRTKSIALWSGVGAAIAALGPVISGYLLISRPWGSVFLITLPLALVALVMALKFIPAYINETTDPVDNKGGLLSFIFLGTLILAINFAPVPNMGLLILGLIFIAVMVGIFFLLRQRRIKIPLYDLNIASRRIFWVAASAGIIVFGSLMGAMYIGQQFLQNVLNYSTFNSGLAILPGVIFLVLIAPVSARLVESKGSRFTLLVGYFSCLLGFLTMLLLWGDGIPYWKVGLAYAFVGIGVGFAGTPASHSLTGSVPIKREGMASGTADLQRDFGGAIMTSIFGALLTLGYSKAFSNQIAGLPSIDQQQISNNIITELQKSFSSAAAVAQQYPQYSANILTSAKISFLAGDHLAYTAGIIAILLGGVIIYFKFPKHEEEKQLLSRYNDLDNNPEQ</sequence>
<evidence type="ECO:0000256" key="5">
    <source>
        <dbReference type="ARBA" id="ARBA00023136"/>
    </source>
</evidence>
<feature type="transmembrane region" description="Helical" evidence="6">
    <location>
        <begin position="216"/>
        <end position="233"/>
    </location>
</feature>
<dbReference type="SUPFAM" id="SSF103473">
    <property type="entry name" value="MFS general substrate transporter"/>
    <property type="match status" value="1"/>
</dbReference>
<evidence type="ECO:0000256" key="2">
    <source>
        <dbReference type="ARBA" id="ARBA00022448"/>
    </source>
</evidence>
<name>A0A8T5UYY1_9EURY</name>
<evidence type="ECO:0000313" key="8">
    <source>
        <dbReference type="EMBL" id="MBZ2165939.1"/>
    </source>
</evidence>
<evidence type="ECO:0000256" key="4">
    <source>
        <dbReference type="ARBA" id="ARBA00022989"/>
    </source>
</evidence>
<feature type="transmembrane region" description="Helical" evidence="6">
    <location>
        <begin position="278"/>
        <end position="299"/>
    </location>
</feature>
<feature type="transmembrane region" description="Helical" evidence="6">
    <location>
        <begin position="375"/>
        <end position="395"/>
    </location>
</feature>
<dbReference type="CDD" id="cd17321">
    <property type="entry name" value="MFS_MMR_MDR_like"/>
    <property type="match status" value="1"/>
</dbReference>
<evidence type="ECO:0000256" key="6">
    <source>
        <dbReference type="SAM" id="Phobius"/>
    </source>
</evidence>
<dbReference type="PROSITE" id="PS50850">
    <property type="entry name" value="MFS"/>
    <property type="match status" value="1"/>
</dbReference>
<dbReference type="InterPro" id="IPR011701">
    <property type="entry name" value="MFS"/>
</dbReference>
<dbReference type="InterPro" id="IPR020846">
    <property type="entry name" value="MFS_dom"/>
</dbReference>
<feature type="transmembrane region" description="Helical" evidence="6">
    <location>
        <begin position="25"/>
        <end position="48"/>
    </location>
</feature>
<feature type="transmembrane region" description="Helical" evidence="6">
    <location>
        <begin position="494"/>
        <end position="513"/>
    </location>
</feature>
<dbReference type="Gene3D" id="1.20.1250.20">
    <property type="entry name" value="MFS general substrate transporter like domains"/>
    <property type="match status" value="1"/>
</dbReference>
<accession>A0A8T5UYY1</accession>
<feature type="transmembrane region" description="Helical" evidence="6">
    <location>
        <begin position="117"/>
        <end position="139"/>
    </location>
</feature>
<dbReference type="GO" id="GO:0022857">
    <property type="term" value="F:transmembrane transporter activity"/>
    <property type="evidence" value="ECO:0007669"/>
    <property type="project" value="InterPro"/>
</dbReference>
<keyword evidence="5 6" id="KW-0472">Membrane</keyword>
<dbReference type="PANTHER" id="PTHR42718">
    <property type="entry name" value="MAJOR FACILITATOR SUPERFAMILY MULTIDRUG TRANSPORTER MFSC"/>
    <property type="match status" value="1"/>
</dbReference>
<feature type="transmembrane region" description="Helical" evidence="6">
    <location>
        <begin position="151"/>
        <end position="174"/>
    </location>
</feature>
<comment type="subcellular location">
    <subcellularLocation>
        <location evidence="1">Membrane</location>
        <topology evidence="1">Multi-pass membrane protein</topology>
    </subcellularLocation>
</comment>
<evidence type="ECO:0000256" key="3">
    <source>
        <dbReference type="ARBA" id="ARBA00022692"/>
    </source>
</evidence>
<dbReference type="Gene3D" id="1.20.1720.10">
    <property type="entry name" value="Multidrug resistance protein D"/>
    <property type="match status" value="1"/>
</dbReference>
<dbReference type="GO" id="GO:0016020">
    <property type="term" value="C:membrane"/>
    <property type="evidence" value="ECO:0007669"/>
    <property type="project" value="UniProtKB-SubCell"/>
</dbReference>
<dbReference type="AlphaFoldDB" id="A0A8T5UYY1"/>
<organism evidence="8 9">
    <name type="scientific">Methanobacterium spitsbergense</name>
    <dbReference type="NCBI Taxonomy" id="2874285"/>
    <lineage>
        <taxon>Archaea</taxon>
        <taxon>Methanobacteriati</taxon>
        <taxon>Methanobacteriota</taxon>
        <taxon>Methanomada group</taxon>
        <taxon>Methanobacteria</taxon>
        <taxon>Methanobacteriales</taxon>
        <taxon>Methanobacteriaceae</taxon>
        <taxon>Methanobacterium</taxon>
    </lineage>
</organism>
<dbReference type="PANTHER" id="PTHR42718:SF9">
    <property type="entry name" value="MAJOR FACILITATOR SUPERFAMILY MULTIDRUG TRANSPORTER MFSC"/>
    <property type="match status" value="1"/>
</dbReference>
<gene>
    <name evidence="8" type="ORF">K8N75_07800</name>
</gene>
<dbReference type="PRINTS" id="PR01036">
    <property type="entry name" value="TCRTETB"/>
</dbReference>